<evidence type="ECO:0000313" key="4">
    <source>
        <dbReference type="Proteomes" id="UP000054565"/>
    </source>
</evidence>
<proteinExistence type="inferred from homology"/>
<dbReference type="InterPro" id="IPR050645">
    <property type="entry name" value="Histidine_acid_phosphatase"/>
</dbReference>
<dbReference type="Pfam" id="PF00328">
    <property type="entry name" value="His_Phos_2"/>
    <property type="match status" value="1"/>
</dbReference>
<dbReference type="PANTHER" id="PTHR11567">
    <property type="entry name" value="ACID PHOSPHATASE-RELATED"/>
    <property type="match status" value="1"/>
</dbReference>
<protein>
    <recommendedName>
        <fullName evidence="5">Counting factor 60</fullName>
    </recommendedName>
</protein>
<gene>
    <name evidence="3" type="ORF">CIRG_09973</name>
</gene>
<dbReference type="InterPro" id="IPR000560">
    <property type="entry name" value="His_Pase_clade-2"/>
</dbReference>
<dbReference type="EMBL" id="DS028102">
    <property type="protein sequence ID" value="KMP02150.1"/>
    <property type="molecule type" value="Genomic_DNA"/>
</dbReference>
<evidence type="ECO:0000313" key="3">
    <source>
        <dbReference type="EMBL" id="KMP02150.1"/>
    </source>
</evidence>
<name>A0A0J6Y338_COCIT</name>
<keyword evidence="2" id="KW-0732">Signal</keyword>
<dbReference type="Gene3D" id="3.40.50.1240">
    <property type="entry name" value="Phosphoglycerate mutase-like"/>
    <property type="match status" value="1"/>
</dbReference>
<evidence type="ECO:0000256" key="2">
    <source>
        <dbReference type="SAM" id="SignalP"/>
    </source>
</evidence>
<feature type="chain" id="PRO_5005284656" description="Counting factor 60" evidence="2">
    <location>
        <begin position="22"/>
        <end position="476"/>
    </location>
</feature>
<comment type="similarity">
    <text evidence="1">Belongs to the histidine acid phosphatase family.</text>
</comment>
<organism evidence="3 4">
    <name type="scientific">Coccidioides immitis RMSCC 2394</name>
    <dbReference type="NCBI Taxonomy" id="404692"/>
    <lineage>
        <taxon>Eukaryota</taxon>
        <taxon>Fungi</taxon>
        <taxon>Dikarya</taxon>
        <taxon>Ascomycota</taxon>
        <taxon>Pezizomycotina</taxon>
        <taxon>Eurotiomycetes</taxon>
        <taxon>Eurotiomycetidae</taxon>
        <taxon>Onygenales</taxon>
        <taxon>Onygenaceae</taxon>
        <taxon>Coccidioides</taxon>
    </lineage>
</organism>
<feature type="signal peptide" evidence="2">
    <location>
        <begin position="1"/>
        <end position="21"/>
    </location>
</feature>
<dbReference type="PANTHER" id="PTHR11567:SF195">
    <property type="entry name" value="ACID PHOSPHATASE, PUTATIVE (AFU_ORTHOLOGUE AFUA_3G14570)-RELATED"/>
    <property type="match status" value="1"/>
</dbReference>
<evidence type="ECO:0008006" key="5">
    <source>
        <dbReference type="Google" id="ProtNLM"/>
    </source>
</evidence>
<accession>A0A0J6Y338</accession>
<dbReference type="InterPro" id="IPR029033">
    <property type="entry name" value="His_PPase_superfam"/>
</dbReference>
<sequence>MLSPSWFYALLPLLVNKGAWAVDASWHAPSSTEINDLDKVLNASGVYGFIFNSSHTPDKDYGQYNWCNMPHVRRREYTKPPKDYELQYVEVIHRHHKRTPYQSNTFPEESYPWNCDDEGLYFYGQPMKGKQSAEPYWKGYQNPVTPFSAPGFKGTCTFPQISKGGLDDSWQHGRDLYTVYHDLLKFLPRKLDLDRVSFRVTTNVITSQVAGMLINGMYGISGHVPLNVESESIDSLEPSYSCPKAADLFSEAKSQPNTTWAEHLSRTKDLFSSLDSVSGVPPSDSGWHQSFDHYFDNLSARLCHAKPLPCSVNDTSKCISQSQADTVFRLGQFEYSYIYRDAPTSLAASTASMGVWIAELAQHLRDQISGHDGKMVYRHNIAHDGSISRVLSIMQIDKMVWPGMGAEIVFELYAKRTGLNKPKKEHFVRVLFGGRVMHSSNPDLGKMNMIPVSQLLEYFDGLVGKRANLVPGLCKK</sequence>
<dbReference type="SUPFAM" id="SSF53254">
    <property type="entry name" value="Phosphoglycerate mutase-like"/>
    <property type="match status" value="1"/>
</dbReference>
<reference evidence="4" key="1">
    <citation type="journal article" date="2010" name="Genome Res.">
        <title>Population genomic sequencing of Coccidioides fungi reveals recent hybridization and transposon control.</title>
        <authorList>
            <person name="Neafsey D.E."/>
            <person name="Barker B.M."/>
            <person name="Sharpton T.J."/>
            <person name="Stajich J.E."/>
            <person name="Park D.J."/>
            <person name="Whiston E."/>
            <person name="Hung C.-Y."/>
            <person name="McMahan C."/>
            <person name="White J."/>
            <person name="Sykes S."/>
            <person name="Heiman D."/>
            <person name="Young S."/>
            <person name="Zeng Q."/>
            <person name="Abouelleil A."/>
            <person name="Aftuck L."/>
            <person name="Bessette D."/>
            <person name="Brown A."/>
            <person name="FitzGerald M."/>
            <person name="Lui A."/>
            <person name="Macdonald J.P."/>
            <person name="Priest M."/>
            <person name="Orbach M.J."/>
            <person name="Galgiani J.N."/>
            <person name="Kirkland T.N."/>
            <person name="Cole G.T."/>
            <person name="Birren B.W."/>
            <person name="Henn M.R."/>
            <person name="Taylor J.W."/>
            <person name="Rounsley S.D."/>
        </authorList>
    </citation>
    <scope>NUCLEOTIDE SEQUENCE [LARGE SCALE GENOMIC DNA]</scope>
    <source>
        <strain evidence="4">RMSCC 2394</strain>
    </source>
</reference>
<dbReference type="Proteomes" id="UP000054565">
    <property type="component" value="Unassembled WGS sequence"/>
</dbReference>
<dbReference type="GO" id="GO:0016791">
    <property type="term" value="F:phosphatase activity"/>
    <property type="evidence" value="ECO:0007669"/>
    <property type="project" value="TreeGrafter"/>
</dbReference>
<dbReference type="AlphaFoldDB" id="A0A0J6Y338"/>
<evidence type="ECO:0000256" key="1">
    <source>
        <dbReference type="ARBA" id="ARBA00005375"/>
    </source>
</evidence>
<dbReference type="OrthoDB" id="10262962at2759"/>